<reference evidence="4 5" key="1">
    <citation type="submission" date="2024-02" db="EMBL/GenBank/DDBJ databases">
        <authorList>
            <person name="Chen Y."/>
            <person name="Shah S."/>
            <person name="Dougan E. K."/>
            <person name="Thang M."/>
            <person name="Chan C."/>
        </authorList>
    </citation>
    <scope>NUCLEOTIDE SEQUENCE [LARGE SCALE GENOMIC DNA]</scope>
</reference>
<dbReference type="SUPFAM" id="SSF81324">
    <property type="entry name" value="Voltage-gated potassium channels"/>
    <property type="match status" value="1"/>
</dbReference>
<dbReference type="InterPro" id="IPR029063">
    <property type="entry name" value="SAM-dependent_MTases_sf"/>
</dbReference>
<dbReference type="Gene3D" id="3.40.50.150">
    <property type="entry name" value="Vaccinia Virus protein VP39"/>
    <property type="match status" value="1"/>
</dbReference>
<dbReference type="EMBL" id="CAXAMM010014247">
    <property type="protein sequence ID" value="CAK9033252.1"/>
    <property type="molecule type" value="Genomic_DNA"/>
</dbReference>
<proteinExistence type="predicted"/>
<evidence type="ECO:0000259" key="2">
    <source>
        <dbReference type="Pfam" id="PF07885"/>
    </source>
</evidence>
<dbReference type="InterPro" id="IPR058917">
    <property type="entry name" value="RESC6_dom"/>
</dbReference>
<dbReference type="InterPro" id="IPR007473">
    <property type="entry name" value="RlmJ"/>
</dbReference>
<accession>A0ABP0L253</accession>
<sequence length="1947" mass="214315">MSGRRLASHGRSNWRLLLGAKQSPVCLQLKLQKRLSAADGDQALELFDKESRRFDTVHVLTAMRAVALSPPSRSPHTLGRLLNRAVSLMPELAGNDLAALAWSLASICTKEAGCGVECGARGLTAAVPRVAATLAPSELTVVAWALAKLSEPSDEAIAAIVRQARFRIGRFKCKDAVHLAWALSKMQARDMDFMQQLAGQTLDGISVLSRQDTGNAAWAFAKADVLCRPLMRSIRAKFLAESTDFNAQELASIVWAFAWLDAADEVLLQRFQSALLCRAPELNAGGLARVSWALASMGVAEGRLFQRLGTSAQRCMESFGGSELSTLAWAFAKSDALELDGCDPSLLLAIAKQAEERVANLNARDVDMIAWSLAKANAPMPSFIAKLATRAVCLAADFDAQGLANCAAAFALLSTEVPGLRSMLSQRSREQISSFSAQALCDLQWSFAFQSWADAALQEAIWTAPGWEERPRYVHDVQAGAVADCFKHLLLVALLQRLQATQGACEHGDESLLYVDTHAGAGMYQLQAAHAANIERLLTATPARMPACMASYLDCLRSFAGYPGSPAIALHFLQPMSRAVLFEAVGETYETLCHNLQFVGKRVDIICEDAYRGLPKMLMKPQRALVFVDPPYDLCFADNLNFKLVDQLQQHWPCSTVAIWYPIRDFARCQRVYRRIASLTLEPVLVCEFALSHNECQSDAVRTGMLLLRPPDLETRLHEVVVKCLEEMDSAEQPDKPGMLLKATIQNTVKRFNRMFNRHVNREEQVPRFEEQVRTCVYLFTVEYLVRLAMVRFIKYDLSYWTNTLSQRLGPSLHTLDGSFTTTIKHIFGMGTQQGYPEGHEVLEGLNITGYLRLKYLPWTSPGHREPAFEARFVIVTITTVGYGDMIPKTPVLAMPIGVVGANFSRECATEDTATKKAEQDALLEHHPAPEEGLGSLRLNALAGIFFFHFILEPMATSWNDLISSTETVKPADDVLKEAVQFLVDVAKLPNPNAASGVAEADLDKLQLPASLPASALIRRLVRSVEALDKARLAQATAKSALASTPVSAKLLASALAPSKVPDVADLLQQCGLSKLGFHVQADQSLYTTLQVASEEAKAQSRVPFTYVDLTSKEVLPLWLPADSVGGKFTLRDEEESKLVGHHSIGSLSDLSKALKGATATPRFFRNVQQWVAAFVRYATTAVATGQMTWPVVFGHLDVILQICEQEKIKGRAPYLAFLYDDLLRRQWARRADKRDPSLDIAMESQKIDKDILELARQRLSQVLQEVGIQDDVSQQMPSAATSSTTSSSADVARQLAAAEQAQKRADAASKKLSEVQAQLLAKSSAAASQDGGVSKLAQTYPPLLGCRFAHLLKKALAARELALHTSSPVPMAVHHSDLPHLLRQVERAMVQTAQSGPRFMPWGAGAIEGLTPVQHVYFAIKVQRPACEAIVMEPDLEEAITFELSLSSSEIDAFRQNLLQRFLMIAAELEPVQHTWAMQAPANLQQLVARIHGPLWQCLCHELHVDGSLFLPALQQGFPLVGCLPPCEGYATASCSIPLLSVEELRTGREVFNDRVLQSLVELPHSCDILEQTLEDSESGFMSSPRLLVPGDLANKSLTRRIPVREERSTGWRTRIVDHETESGVNTATAPVDKIHHDSIDSLVSILQKFMMHGTTAEMWKRDISKAFRRVPVAAEHHEFAWTVWKSHGQLWISQHFGMPFGTVSAVYAWHRVGHMMWLILVRLFKAPACRYVDDYFGASKTGVVFSAAKVLTIMSRLLGFPTDHAKDDDATWNLVVLGDLVSVSWAEQKVFTRVNPDKAKRYQAVLQQMLDSNVLTAGDASKMAGSRTIATELTISMAPPGRPVVHAILGVLSDINPDMPRRSKNASSDCNLLAEPGAGRLSRELRKLTTQLMPKVLAADADNVRTFVSMHVLEELDELNADPPQFFELRASVARNQAELEADDS</sequence>
<feature type="compositionally biased region" description="Low complexity" evidence="1">
    <location>
        <begin position="1279"/>
        <end position="1296"/>
    </location>
</feature>
<keyword evidence="5" id="KW-1185">Reference proteome</keyword>
<comment type="caution">
    <text evidence="4">The sequence shown here is derived from an EMBL/GenBank/DDBJ whole genome shotgun (WGS) entry which is preliminary data.</text>
</comment>
<feature type="region of interest" description="Disordered" evidence="1">
    <location>
        <begin position="1274"/>
        <end position="1296"/>
    </location>
</feature>
<keyword evidence="4" id="KW-0489">Methyltransferase</keyword>
<dbReference type="InterPro" id="IPR013099">
    <property type="entry name" value="K_chnl_dom"/>
</dbReference>
<dbReference type="PANTHER" id="PTHR37426:SF1">
    <property type="entry name" value="RIBOSOMAL RNA LARGE SUBUNIT METHYLTRANSFERASE J"/>
    <property type="match status" value="1"/>
</dbReference>
<protein>
    <submittedName>
        <fullName evidence="4">Ribosomal RNA large subunit methyltransferase J (23S rRNA (Adenine(2030)-N6)-methyltransferase) (23S rRNA m6A2030 methyltransferase) (ORFJ)</fullName>
    </submittedName>
</protein>
<dbReference type="GO" id="GO:0008168">
    <property type="term" value="F:methyltransferase activity"/>
    <property type="evidence" value="ECO:0007669"/>
    <property type="project" value="UniProtKB-KW"/>
</dbReference>
<gene>
    <name evidence="4" type="ORF">SCF082_LOCUS20413</name>
</gene>
<dbReference type="Gene3D" id="1.10.287.70">
    <property type="match status" value="1"/>
</dbReference>
<feature type="domain" description="Potassium channel" evidence="2">
    <location>
        <begin position="873"/>
        <end position="900"/>
    </location>
</feature>
<dbReference type="Pfam" id="PF07885">
    <property type="entry name" value="Ion_trans_2"/>
    <property type="match status" value="1"/>
</dbReference>
<evidence type="ECO:0000259" key="3">
    <source>
        <dbReference type="Pfam" id="PF26188"/>
    </source>
</evidence>
<evidence type="ECO:0000313" key="5">
    <source>
        <dbReference type="Proteomes" id="UP001642464"/>
    </source>
</evidence>
<dbReference type="GO" id="GO:0032259">
    <property type="term" value="P:methylation"/>
    <property type="evidence" value="ECO:0007669"/>
    <property type="project" value="UniProtKB-KW"/>
</dbReference>
<evidence type="ECO:0000313" key="4">
    <source>
        <dbReference type="EMBL" id="CAK9033252.1"/>
    </source>
</evidence>
<dbReference type="Pfam" id="PF26188">
    <property type="entry name" value="RESC6"/>
    <property type="match status" value="1"/>
</dbReference>
<dbReference type="Proteomes" id="UP001642464">
    <property type="component" value="Unassembled WGS sequence"/>
</dbReference>
<evidence type="ECO:0000256" key="1">
    <source>
        <dbReference type="SAM" id="MobiDB-lite"/>
    </source>
</evidence>
<feature type="domain" description="RNA-editing substrate-binding complex 6 protein" evidence="3">
    <location>
        <begin position="222"/>
        <end position="448"/>
    </location>
</feature>
<dbReference type="PANTHER" id="PTHR37426">
    <property type="entry name" value="RIBOSOMAL RNA LARGE SUBUNIT METHYLTRANSFERASE J"/>
    <property type="match status" value="1"/>
</dbReference>
<dbReference type="Pfam" id="PF04378">
    <property type="entry name" value="RsmJ"/>
    <property type="match status" value="1"/>
</dbReference>
<organism evidence="4 5">
    <name type="scientific">Durusdinium trenchii</name>
    <dbReference type="NCBI Taxonomy" id="1381693"/>
    <lineage>
        <taxon>Eukaryota</taxon>
        <taxon>Sar</taxon>
        <taxon>Alveolata</taxon>
        <taxon>Dinophyceae</taxon>
        <taxon>Suessiales</taxon>
        <taxon>Symbiodiniaceae</taxon>
        <taxon>Durusdinium</taxon>
    </lineage>
</organism>
<keyword evidence="4" id="KW-0808">Transferase</keyword>
<dbReference type="SUPFAM" id="SSF53335">
    <property type="entry name" value="S-adenosyl-L-methionine-dependent methyltransferases"/>
    <property type="match status" value="1"/>
</dbReference>
<name>A0ABP0L253_9DINO</name>